<name>A0AA38TCN8_9ASTR</name>
<dbReference type="PROSITE" id="PS50181">
    <property type="entry name" value="FBOX"/>
    <property type="match status" value="1"/>
</dbReference>
<dbReference type="InterPro" id="IPR006527">
    <property type="entry name" value="F-box-assoc_dom_typ1"/>
</dbReference>
<evidence type="ECO:0000313" key="3">
    <source>
        <dbReference type="Proteomes" id="UP001172457"/>
    </source>
</evidence>
<dbReference type="CDD" id="cd22157">
    <property type="entry name" value="F-box_AtFBW1-like"/>
    <property type="match status" value="1"/>
</dbReference>
<dbReference type="SMART" id="SM00256">
    <property type="entry name" value="FBOX"/>
    <property type="match status" value="1"/>
</dbReference>
<dbReference type="NCBIfam" id="TIGR01640">
    <property type="entry name" value="F_box_assoc_1"/>
    <property type="match status" value="1"/>
</dbReference>
<dbReference type="Proteomes" id="UP001172457">
    <property type="component" value="Chromosome 4"/>
</dbReference>
<dbReference type="InterPro" id="IPR017451">
    <property type="entry name" value="F-box-assoc_interact_dom"/>
</dbReference>
<dbReference type="SUPFAM" id="SSF81383">
    <property type="entry name" value="F-box domain"/>
    <property type="match status" value="1"/>
</dbReference>
<accession>A0AA38TCN8</accession>
<evidence type="ECO:0000259" key="1">
    <source>
        <dbReference type="PROSITE" id="PS50181"/>
    </source>
</evidence>
<dbReference type="SUPFAM" id="SSF117281">
    <property type="entry name" value="Kelch motif"/>
    <property type="match status" value="1"/>
</dbReference>
<dbReference type="InterPro" id="IPR050796">
    <property type="entry name" value="SCF_F-box_component"/>
</dbReference>
<reference evidence="2" key="1">
    <citation type="submission" date="2023-03" db="EMBL/GenBank/DDBJ databases">
        <title>Chromosome-scale reference genome and RAD-based genetic map of yellow starthistle (Centaurea solstitialis) reveal putative structural variation and QTLs associated with invader traits.</title>
        <authorList>
            <person name="Reatini B."/>
            <person name="Cang F.A."/>
            <person name="Jiang Q."/>
            <person name="Mckibben M.T.W."/>
            <person name="Barker M.S."/>
            <person name="Rieseberg L.H."/>
            <person name="Dlugosch K.M."/>
        </authorList>
    </citation>
    <scope>NUCLEOTIDE SEQUENCE</scope>
    <source>
        <strain evidence="2">CAN-66</strain>
        <tissue evidence="2">Leaf</tissue>
    </source>
</reference>
<dbReference type="InterPro" id="IPR015915">
    <property type="entry name" value="Kelch-typ_b-propeller"/>
</dbReference>
<dbReference type="InterPro" id="IPR036047">
    <property type="entry name" value="F-box-like_dom_sf"/>
</dbReference>
<feature type="domain" description="F-box" evidence="1">
    <location>
        <begin position="1"/>
        <end position="43"/>
    </location>
</feature>
<dbReference type="InterPro" id="IPR001810">
    <property type="entry name" value="F-box_dom"/>
</dbReference>
<comment type="caution">
    <text evidence="2">The sequence shown here is derived from an EMBL/GenBank/DDBJ whole genome shotgun (WGS) entry which is preliminary data.</text>
</comment>
<dbReference type="Gene3D" id="1.20.1280.50">
    <property type="match status" value="1"/>
</dbReference>
<protein>
    <recommendedName>
        <fullName evidence="1">F-box domain-containing protein</fullName>
    </recommendedName>
</protein>
<dbReference type="Pfam" id="PF12937">
    <property type="entry name" value="F-box-like"/>
    <property type="match status" value="1"/>
</dbReference>
<dbReference type="PANTHER" id="PTHR31672:SF13">
    <property type="entry name" value="F-BOX PROTEIN CPR30-LIKE"/>
    <property type="match status" value="1"/>
</dbReference>
<gene>
    <name evidence="2" type="ORF">OSB04_015581</name>
</gene>
<dbReference type="PANTHER" id="PTHR31672">
    <property type="entry name" value="BNACNNG10540D PROTEIN"/>
    <property type="match status" value="1"/>
</dbReference>
<dbReference type="AlphaFoldDB" id="A0AA38TCN8"/>
<proteinExistence type="predicted"/>
<evidence type="ECO:0000313" key="2">
    <source>
        <dbReference type="EMBL" id="KAJ9551536.1"/>
    </source>
</evidence>
<sequence>MEALPVELTMDILSRLPVKTIIHCKLVCNKWRNLISDSSFVDLHLSGSRATSLIIHQNVNYKCEASIDPGMLKWVEIEDKVDHHGLHYDSLVNLDLSLSMVPIFQSSRISLKGSVNGLICLRQYSRRHNNTCIYNPVTREVLTLPTSPQYPKHISFTIIAYGFGVSSLTGEYKVVRALNRIIRLNGDKSKMVSEAEVYTFGTGQWRNLGRLPYCIYESDVGAVLNDHCHWILSLAENHAPEKIITFDLSTEMFQLFPSPPIEEEEGNCIQHLAVLKGCLCNSVAGDLNFTIWVMKEYGIKNSWHKEVVILEAISKWPEWLSIDYIYLIEGLKDVTILSVDGMSGSLFAFHPRNNAIEKIETFDWLEGWLAYRPSFLKLQNFVSERAMVLEKNLPISWMKGTKSFAHGKGTSVQKAWGSSLLLLHQP</sequence>
<dbReference type="EMBL" id="JARYMX010000004">
    <property type="protein sequence ID" value="KAJ9551536.1"/>
    <property type="molecule type" value="Genomic_DNA"/>
</dbReference>
<organism evidence="2 3">
    <name type="scientific">Centaurea solstitialis</name>
    <name type="common">yellow star-thistle</name>
    <dbReference type="NCBI Taxonomy" id="347529"/>
    <lineage>
        <taxon>Eukaryota</taxon>
        <taxon>Viridiplantae</taxon>
        <taxon>Streptophyta</taxon>
        <taxon>Embryophyta</taxon>
        <taxon>Tracheophyta</taxon>
        <taxon>Spermatophyta</taxon>
        <taxon>Magnoliopsida</taxon>
        <taxon>eudicotyledons</taxon>
        <taxon>Gunneridae</taxon>
        <taxon>Pentapetalae</taxon>
        <taxon>asterids</taxon>
        <taxon>campanulids</taxon>
        <taxon>Asterales</taxon>
        <taxon>Asteraceae</taxon>
        <taxon>Carduoideae</taxon>
        <taxon>Cardueae</taxon>
        <taxon>Centaureinae</taxon>
        <taxon>Centaurea</taxon>
    </lineage>
</organism>
<keyword evidence="3" id="KW-1185">Reference proteome</keyword>
<dbReference type="Pfam" id="PF07734">
    <property type="entry name" value="FBA_1"/>
    <property type="match status" value="1"/>
</dbReference>